<dbReference type="Proteomes" id="UP000032360">
    <property type="component" value="Unassembled WGS sequence"/>
</dbReference>
<evidence type="ECO:0000256" key="3">
    <source>
        <dbReference type="ARBA" id="ARBA00022692"/>
    </source>
</evidence>
<evidence type="ECO:0000256" key="2">
    <source>
        <dbReference type="ARBA" id="ARBA00022475"/>
    </source>
</evidence>
<organism evidence="7 8">
    <name type="scientific">Acidithrix ferrooxidans</name>
    <dbReference type="NCBI Taxonomy" id="1280514"/>
    <lineage>
        <taxon>Bacteria</taxon>
        <taxon>Bacillati</taxon>
        <taxon>Actinomycetota</taxon>
        <taxon>Acidimicrobiia</taxon>
        <taxon>Acidimicrobiales</taxon>
        <taxon>Acidimicrobiaceae</taxon>
        <taxon>Acidithrix</taxon>
    </lineage>
</organism>
<dbReference type="PANTHER" id="PTHR30482">
    <property type="entry name" value="HIGH-AFFINITY BRANCHED-CHAIN AMINO ACID TRANSPORT SYSTEM PERMEASE"/>
    <property type="match status" value="1"/>
</dbReference>
<evidence type="ECO:0000313" key="8">
    <source>
        <dbReference type="Proteomes" id="UP000032360"/>
    </source>
</evidence>
<dbReference type="CDD" id="cd06581">
    <property type="entry name" value="TM_PBP1_LivM_like"/>
    <property type="match status" value="1"/>
</dbReference>
<keyword evidence="2" id="KW-1003">Cell membrane</keyword>
<dbReference type="PANTHER" id="PTHR30482:SF1">
    <property type="entry name" value="BRANCHED-CHAIN AMINO ACID TRANSPORT PERMEASE PROTEIN LIVM-RELATED"/>
    <property type="match status" value="1"/>
</dbReference>
<dbReference type="PATRIC" id="fig|1280514.3.peg.3010"/>
<reference evidence="7 8" key="1">
    <citation type="submission" date="2015-01" db="EMBL/GenBank/DDBJ databases">
        <title>Draft genome of the acidophilic iron oxidizer Acidithrix ferrooxidans strain Py-F3.</title>
        <authorList>
            <person name="Poehlein A."/>
            <person name="Eisen S."/>
            <person name="Schloemann M."/>
            <person name="Johnson B.D."/>
            <person name="Daniel R."/>
            <person name="Muehling M."/>
        </authorList>
    </citation>
    <scope>NUCLEOTIDE SEQUENCE [LARGE SCALE GENOMIC DNA]</scope>
    <source>
        <strain evidence="7 8">Py-F3</strain>
    </source>
</reference>
<evidence type="ECO:0000256" key="6">
    <source>
        <dbReference type="SAM" id="Phobius"/>
    </source>
</evidence>
<comment type="subcellular location">
    <subcellularLocation>
        <location evidence="1">Cell membrane</location>
        <topology evidence="1">Multi-pass membrane protein</topology>
    </subcellularLocation>
</comment>
<accession>A0A0D8HFZ9</accession>
<dbReference type="OrthoDB" id="9814461at2"/>
<sequence>MSIFLGYVATILVTLFTYNIFTLGLNIQFGYAGILNFTVITFMAMGAYFYAVFVMPPANASNQVFYILGLHWPWPLASIAGIVASGILGYLIGLIALKRLRSDYLAIVTLATGTLLYGLSGDQNKLFDGWAGLFSVNQPFQSVANNHPNTFSWIFVVISGVVMLIVWWFANQLYSSPLGRSMRAIREDQDVVDAFGKNTFKVRMMAMVIGSTIVGIGGVLTIQYIGALSPAGWTTGETFVVWAALLVGGRGNNIGAMLGSLLVAVIFNEGTRYIPQVASSPNLVPDLRNIIIGSLVILSIWFRPQGVLPERKAKFFELPLKDKYAQTFGGVSANQELATEV</sequence>
<dbReference type="RefSeq" id="WP_052605904.1">
    <property type="nucleotide sequence ID" value="NZ_JXYS01000072.1"/>
</dbReference>
<feature type="transmembrane region" description="Helical" evidence="6">
    <location>
        <begin position="104"/>
        <end position="120"/>
    </location>
</feature>
<name>A0A0D8HFZ9_9ACTN</name>
<dbReference type="GO" id="GO:0015658">
    <property type="term" value="F:branched-chain amino acid transmembrane transporter activity"/>
    <property type="evidence" value="ECO:0007669"/>
    <property type="project" value="InterPro"/>
</dbReference>
<feature type="transmembrane region" description="Helical" evidence="6">
    <location>
        <begin position="205"/>
        <end position="227"/>
    </location>
</feature>
<gene>
    <name evidence="7" type="ORF">AXFE_22910</name>
</gene>
<feature type="transmembrane region" description="Helical" evidence="6">
    <location>
        <begin position="6"/>
        <end position="27"/>
    </location>
</feature>
<feature type="transmembrane region" description="Helical" evidence="6">
    <location>
        <begin position="150"/>
        <end position="170"/>
    </location>
</feature>
<evidence type="ECO:0000313" key="7">
    <source>
        <dbReference type="EMBL" id="KJF16870.1"/>
    </source>
</evidence>
<evidence type="ECO:0000256" key="1">
    <source>
        <dbReference type="ARBA" id="ARBA00004651"/>
    </source>
</evidence>
<feature type="transmembrane region" description="Helical" evidence="6">
    <location>
        <begin position="34"/>
        <end position="54"/>
    </location>
</feature>
<dbReference type="GO" id="GO:0005886">
    <property type="term" value="C:plasma membrane"/>
    <property type="evidence" value="ECO:0007669"/>
    <property type="project" value="UniProtKB-SubCell"/>
</dbReference>
<dbReference type="InterPro" id="IPR001851">
    <property type="entry name" value="ABC_transp_permease"/>
</dbReference>
<keyword evidence="8" id="KW-1185">Reference proteome</keyword>
<proteinExistence type="predicted"/>
<evidence type="ECO:0000256" key="5">
    <source>
        <dbReference type="ARBA" id="ARBA00023136"/>
    </source>
</evidence>
<keyword evidence="3 6" id="KW-0812">Transmembrane</keyword>
<dbReference type="Pfam" id="PF02653">
    <property type="entry name" value="BPD_transp_2"/>
    <property type="match status" value="1"/>
</dbReference>
<feature type="transmembrane region" description="Helical" evidence="6">
    <location>
        <begin position="74"/>
        <end position="97"/>
    </location>
</feature>
<protein>
    <submittedName>
        <fullName evidence="7">Leucine/isoleucine/valine transporter permease subunit</fullName>
    </submittedName>
</protein>
<dbReference type="STRING" id="1280514.AXFE_22910"/>
<evidence type="ECO:0000256" key="4">
    <source>
        <dbReference type="ARBA" id="ARBA00022989"/>
    </source>
</evidence>
<comment type="caution">
    <text evidence="7">The sequence shown here is derived from an EMBL/GenBank/DDBJ whole genome shotgun (WGS) entry which is preliminary data.</text>
</comment>
<feature type="transmembrane region" description="Helical" evidence="6">
    <location>
        <begin position="239"/>
        <end position="267"/>
    </location>
</feature>
<dbReference type="InterPro" id="IPR043428">
    <property type="entry name" value="LivM-like"/>
</dbReference>
<dbReference type="EMBL" id="JXYS01000072">
    <property type="protein sequence ID" value="KJF16870.1"/>
    <property type="molecule type" value="Genomic_DNA"/>
</dbReference>
<keyword evidence="5 6" id="KW-0472">Membrane</keyword>
<keyword evidence="4 6" id="KW-1133">Transmembrane helix</keyword>
<dbReference type="AlphaFoldDB" id="A0A0D8HFZ9"/>